<dbReference type="AlphaFoldDB" id="A0AAQ3JTU4"/>
<gene>
    <name evidence="1" type="ORF">Cni_G04644</name>
</gene>
<accession>A0AAQ3JTU4</accession>
<dbReference type="EMBL" id="CP136891">
    <property type="protein sequence ID" value="WOK95937.1"/>
    <property type="molecule type" value="Genomic_DNA"/>
</dbReference>
<proteinExistence type="predicted"/>
<keyword evidence="2" id="KW-1185">Reference proteome</keyword>
<reference evidence="1 2" key="1">
    <citation type="submission" date="2023-10" db="EMBL/GenBank/DDBJ databases">
        <title>Chromosome-scale genome assembly provides insights into flower coloration mechanisms of Canna indica.</title>
        <authorList>
            <person name="Li C."/>
        </authorList>
    </citation>
    <scope>NUCLEOTIDE SEQUENCE [LARGE SCALE GENOMIC DNA]</scope>
    <source>
        <tissue evidence="1">Flower</tissue>
    </source>
</reference>
<evidence type="ECO:0000313" key="1">
    <source>
        <dbReference type="EMBL" id="WOK95937.1"/>
    </source>
</evidence>
<sequence length="60" mass="6898">MRWFPTVFRESSRSNGSGDDVPWFSLSEDALSLRHEELQSHVGLGWGARIPRNIVWIGEK</sequence>
<dbReference type="Proteomes" id="UP001327560">
    <property type="component" value="Chromosome 2"/>
</dbReference>
<name>A0AAQ3JTU4_9LILI</name>
<evidence type="ECO:0000313" key="2">
    <source>
        <dbReference type="Proteomes" id="UP001327560"/>
    </source>
</evidence>
<organism evidence="1 2">
    <name type="scientific">Canna indica</name>
    <name type="common">Indian-shot</name>
    <dbReference type="NCBI Taxonomy" id="4628"/>
    <lineage>
        <taxon>Eukaryota</taxon>
        <taxon>Viridiplantae</taxon>
        <taxon>Streptophyta</taxon>
        <taxon>Embryophyta</taxon>
        <taxon>Tracheophyta</taxon>
        <taxon>Spermatophyta</taxon>
        <taxon>Magnoliopsida</taxon>
        <taxon>Liliopsida</taxon>
        <taxon>Zingiberales</taxon>
        <taxon>Cannaceae</taxon>
        <taxon>Canna</taxon>
    </lineage>
</organism>
<protein>
    <submittedName>
        <fullName evidence="1">Uncharacterized protein</fullName>
    </submittedName>
</protein>